<keyword evidence="6" id="KW-1185">Reference proteome</keyword>
<dbReference type="Proteomes" id="UP000033772">
    <property type="component" value="Unassembled WGS sequence"/>
</dbReference>
<dbReference type="Gene3D" id="1.10.10.10">
    <property type="entry name" value="Winged helix-like DNA-binding domain superfamily/Winged helix DNA-binding domain"/>
    <property type="match status" value="1"/>
</dbReference>
<dbReference type="PROSITE" id="PS50043">
    <property type="entry name" value="HTH_LUXR_2"/>
    <property type="match status" value="1"/>
</dbReference>
<evidence type="ECO:0000259" key="3">
    <source>
        <dbReference type="PROSITE" id="PS50043"/>
    </source>
</evidence>
<sequence length="230" mass="25469">MALSPRSQYRVVIVEDHVLFAESLELAVSMEGYDVRRVPMPSEPVSTATMVSVILRNKPKVVLLDLDLGRYGDGVRLIEPLAKAGVDVVVVTGAIEEARWGQALRNGARTVLSKSRPLGEILGTVRRLYQGACVLAVSDRERLIRIWFERQHEVAELSRRIELLTKRESQVLGHLMLGRTVHEIAVIGVVSEATVRTQVKSILAKLQVTSQIAAVGLAHRLGWRSPQSLE</sequence>
<feature type="domain" description="Response regulatory" evidence="4">
    <location>
        <begin position="10"/>
        <end position="129"/>
    </location>
</feature>
<dbReference type="InterPro" id="IPR000792">
    <property type="entry name" value="Tscrpt_reg_LuxR_C"/>
</dbReference>
<dbReference type="SMART" id="SM00421">
    <property type="entry name" value="HTH_LUXR"/>
    <property type="match status" value="1"/>
</dbReference>
<feature type="modified residue" description="4-aspartylphosphate" evidence="2">
    <location>
        <position position="65"/>
    </location>
</feature>
<dbReference type="GO" id="GO:0006355">
    <property type="term" value="P:regulation of DNA-templated transcription"/>
    <property type="evidence" value="ECO:0007669"/>
    <property type="project" value="InterPro"/>
</dbReference>
<organism evidence="5 6">
    <name type="scientific">Nocardioides luteus</name>
    <dbReference type="NCBI Taxonomy" id="1844"/>
    <lineage>
        <taxon>Bacteria</taxon>
        <taxon>Bacillati</taxon>
        <taxon>Actinomycetota</taxon>
        <taxon>Actinomycetes</taxon>
        <taxon>Propionibacteriales</taxon>
        <taxon>Nocardioidaceae</taxon>
        <taxon>Nocardioides</taxon>
    </lineage>
</organism>
<keyword evidence="1 5" id="KW-0238">DNA-binding</keyword>
<dbReference type="SUPFAM" id="SSF52172">
    <property type="entry name" value="CheY-like"/>
    <property type="match status" value="1"/>
</dbReference>
<protein>
    <submittedName>
        <fullName evidence="5">DNA-binding response regulator</fullName>
    </submittedName>
</protein>
<dbReference type="OrthoDB" id="3822649at2"/>
<evidence type="ECO:0000259" key="4">
    <source>
        <dbReference type="PROSITE" id="PS50110"/>
    </source>
</evidence>
<dbReference type="Pfam" id="PF00072">
    <property type="entry name" value="Response_reg"/>
    <property type="match status" value="1"/>
</dbReference>
<comment type="caution">
    <text evidence="5">The sequence shown here is derived from an EMBL/GenBank/DDBJ whole genome shotgun (WGS) entry which is preliminary data.</text>
</comment>
<dbReference type="InterPro" id="IPR016032">
    <property type="entry name" value="Sig_transdc_resp-reg_C-effctor"/>
</dbReference>
<dbReference type="PANTHER" id="PTHR43214">
    <property type="entry name" value="TWO-COMPONENT RESPONSE REGULATOR"/>
    <property type="match status" value="1"/>
</dbReference>
<dbReference type="PROSITE" id="PS50110">
    <property type="entry name" value="RESPONSE_REGULATORY"/>
    <property type="match status" value="1"/>
</dbReference>
<dbReference type="InterPro" id="IPR036388">
    <property type="entry name" value="WH-like_DNA-bd_sf"/>
</dbReference>
<feature type="domain" description="HTH luxR-type" evidence="3">
    <location>
        <begin position="157"/>
        <end position="222"/>
    </location>
</feature>
<dbReference type="InterPro" id="IPR001789">
    <property type="entry name" value="Sig_transdc_resp-reg_receiver"/>
</dbReference>
<dbReference type="CDD" id="cd06170">
    <property type="entry name" value="LuxR_C_like"/>
    <property type="match status" value="1"/>
</dbReference>
<dbReference type="GO" id="GO:0000160">
    <property type="term" value="P:phosphorelay signal transduction system"/>
    <property type="evidence" value="ECO:0007669"/>
    <property type="project" value="InterPro"/>
</dbReference>
<dbReference type="PRINTS" id="PR00038">
    <property type="entry name" value="HTHLUXR"/>
</dbReference>
<reference evidence="5" key="1">
    <citation type="submission" date="2016-10" db="EMBL/GenBank/DDBJ databases">
        <title>Draft Genome Sequence of Nocardioides luteus Strain BAFB, an Alkane-Degrading Bacterium Isolated from JP-7 Polluted Soil.</title>
        <authorList>
            <person name="Brown L."/>
            <person name="Ruiz O.N."/>
            <person name="Gunasekera T."/>
        </authorList>
    </citation>
    <scope>NUCLEOTIDE SEQUENCE [LARGE SCALE GENOMIC DNA]</scope>
    <source>
        <strain evidence="5">BAFB</strain>
    </source>
</reference>
<gene>
    <name evidence="5" type="ORF">UG56_026665</name>
</gene>
<dbReference type="RefSeq" id="WP_045550625.1">
    <property type="nucleotide sequence ID" value="NZ_JZDQ02000059.1"/>
</dbReference>
<accession>A0A1J4MWL9</accession>
<name>A0A1J4MWL9_9ACTN</name>
<dbReference type="GO" id="GO:0003677">
    <property type="term" value="F:DNA binding"/>
    <property type="evidence" value="ECO:0007669"/>
    <property type="project" value="UniProtKB-KW"/>
</dbReference>
<dbReference type="STRING" id="1844.UG56_026665"/>
<dbReference type="SMART" id="SM00448">
    <property type="entry name" value="REC"/>
    <property type="match status" value="1"/>
</dbReference>
<dbReference type="EMBL" id="JZDQ02000059">
    <property type="protein sequence ID" value="OIJ23690.1"/>
    <property type="molecule type" value="Genomic_DNA"/>
</dbReference>
<evidence type="ECO:0000256" key="1">
    <source>
        <dbReference type="ARBA" id="ARBA00023125"/>
    </source>
</evidence>
<proteinExistence type="predicted"/>
<dbReference type="InterPro" id="IPR011006">
    <property type="entry name" value="CheY-like_superfamily"/>
</dbReference>
<dbReference type="Pfam" id="PF00196">
    <property type="entry name" value="GerE"/>
    <property type="match status" value="1"/>
</dbReference>
<dbReference type="InterPro" id="IPR039420">
    <property type="entry name" value="WalR-like"/>
</dbReference>
<dbReference type="Gene3D" id="3.40.50.2300">
    <property type="match status" value="1"/>
</dbReference>
<keyword evidence="2" id="KW-0597">Phosphoprotein</keyword>
<dbReference type="SUPFAM" id="SSF46894">
    <property type="entry name" value="C-terminal effector domain of the bipartite response regulators"/>
    <property type="match status" value="1"/>
</dbReference>
<evidence type="ECO:0000256" key="2">
    <source>
        <dbReference type="PROSITE-ProRule" id="PRU00169"/>
    </source>
</evidence>
<evidence type="ECO:0000313" key="6">
    <source>
        <dbReference type="Proteomes" id="UP000033772"/>
    </source>
</evidence>
<dbReference type="AlphaFoldDB" id="A0A1J4MWL9"/>
<evidence type="ECO:0000313" key="5">
    <source>
        <dbReference type="EMBL" id="OIJ23690.1"/>
    </source>
</evidence>